<evidence type="ECO:0000259" key="11">
    <source>
        <dbReference type="Pfam" id="PF17766"/>
    </source>
</evidence>
<evidence type="ECO:0000256" key="3">
    <source>
        <dbReference type="ARBA" id="ARBA00022729"/>
    </source>
</evidence>
<dbReference type="CDD" id="cd04852">
    <property type="entry name" value="Peptidases_S8_3"/>
    <property type="match status" value="1"/>
</dbReference>
<dbReference type="Gene3D" id="3.40.50.200">
    <property type="entry name" value="Peptidase S8/S53 domain"/>
    <property type="match status" value="1"/>
</dbReference>
<evidence type="ECO:0000313" key="14">
    <source>
        <dbReference type="Proteomes" id="UP000000763"/>
    </source>
</evidence>
<feature type="domain" description="Peptidase S8/S53" evidence="9">
    <location>
        <begin position="399"/>
        <end position="811"/>
    </location>
</feature>
<dbReference type="Proteomes" id="UP000000763">
    <property type="component" value="Chromosome 1"/>
</dbReference>
<dbReference type="FunFam" id="3.50.30.30:FF:000005">
    <property type="entry name" value="subtilisin-like protease SBT1.5"/>
    <property type="match status" value="1"/>
</dbReference>
<keyword evidence="4 7" id="KW-0378">Hydrolase</keyword>
<evidence type="ECO:0000256" key="2">
    <source>
        <dbReference type="ARBA" id="ARBA00022670"/>
    </source>
</evidence>
<evidence type="ECO:0000256" key="8">
    <source>
        <dbReference type="SAM" id="MobiDB-lite"/>
    </source>
</evidence>
<keyword evidence="3" id="KW-0732">Signal</keyword>
<dbReference type="InterPro" id="IPR041469">
    <property type="entry name" value="Subtilisin-like_FN3"/>
</dbReference>
<feature type="domain" description="PA" evidence="10">
    <location>
        <begin position="592"/>
        <end position="663"/>
    </location>
</feature>
<feature type="active site" description="Charge relay system" evidence="6 7">
    <location>
        <position position="415"/>
    </location>
</feature>
<feature type="compositionally biased region" description="Basic and acidic residues" evidence="8">
    <location>
        <begin position="132"/>
        <end position="141"/>
    </location>
</feature>
<dbReference type="Proteomes" id="UP000817658">
    <property type="component" value="Chromosome 1"/>
</dbReference>
<feature type="region of interest" description="Disordered" evidence="8">
    <location>
        <begin position="1"/>
        <end position="90"/>
    </location>
</feature>
<dbReference type="FunFam" id="2.60.40.2310:FF:000002">
    <property type="entry name" value="p69E protein-like"/>
    <property type="match status" value="1"/>
</dbReference>
<dbReference type="Pfam" id="PF00082">
    <property type="entry name" value="Peptidase_S8"/>
    <property type="match status" value="1"/>
</dbReference>
<organism evidence="13">
    <name type="scientific">Oryza sativa subsp. japonica</name>
    <name type="common">Rice</name>
    <dbReference type="NCBI Taxonomy" id="39947"/>
    <lineage>
        <taxon>Eukaryota</taxon>
        <taxon>Viridiplantae</taxon>
        <taxon>Streptophyta</taxon>
        <taxon>Embryophyta</taxon>
        <taxon>Tracheophyta</taxon>
        <taxon>Spermatophyta</taxon>
        <taxon>Magnoliopsida</taxon>
        <taxon>Liliopsida</taxon>
        <taxon>Poales</taxon>
        <taxon>Poaceae</taxon>
        <taxon>BOP clade</taxon>
        <taxon>Oryzoideae</taxon>
        <taxon>Oryzeae</taxon>
        <taxon>Oryzinae</taxon>
        <taxon>Oryza</taxon>
        <taxon>Oryza sativa</taxon>
    </lineage>
</organism>
<sequence length="980" mass="102687">MRRAHEQPHGSRWTARARAGVQGSVGPGSALNRSQPRWRRRGAFVAATRASGRRKKGKAEMDGGRRPSSPELDKTTMVKGEHTGLASGTREDEPMARIAPGEVKGGGLRRRRLAACKRGKTGGAARAWGVELRGEGTEHGQSRGARLGQGGGDSGGDNGAGQGKRRKGERKGALPMPFWEKGGGRERELWLRVLEACGMGASGLGDDSGDDCKKASGVRRLHGVGVAGLTRRRLGGSAGTGGDRATTYVIVFDGLPASPSGLLATVVTSPIQVIVVQIDESFVGVIKQLPGVLAVIPDVLHKVHTTRSWDFLELERNGAATGAWKDAAKYGVDAIIGNVDTGVWPESASFKDDGYSVPSRWRGKCITGNDTTFKCNNKLIGAGFFNLGFLASGLLQGKPPSQAAELYTPRDYIGHGTHTLSTAGGGFVPDASVFGHGKGTAKGGSPLARVAAYKACYAEGCSSSDILAAMVTAVEDGVNVLSLSVGGPADDYLSDPIAIGAFYAVQKGVIVVCSASNSGPQPGSVTNVAPWILTVGASTMDRDFPAYVTFGGVTSSMTIKGQSLSNSTLPQGQRYAMINAKNANAANVPSENSTLCFPGSLDSDKVRGKIVVCTRGVNARVEKGLVVKQAGGVGMVLCNYAGNGEDVIADPHLIAAAHVSYSQCINLFNYLGSTDNPVGYITASDARLGVKPAPVMAAFSSRGPNPITPQILKPDITAPGVSVIAAYSEAVSPTELSFDDRRVPYNIMSGTSMSCPHVSGIVGLIKTKYPDWTPAMIKSAIMTTAITGDNDSGKIRDETGAAATPFAYGSGHVRSVQALDPGLVYDTTSADYADFLCALRPTQNPLPLPVFGDDGKPRACSQGAQYGRPEDLNYPSIAVPCLSGSATVRRRVKNVGAAPCRYAVSVTEALAGVKVTVYPPELSFESYGEEREFTVRLEVQDAAAAANYVFGSIEWSEESESDPDRKHRVRSPIVAKTTCG</sequence>
<keyword evidence="5 7" id="KW-0720">Serine protease</keyword>
<evidence type="ECO:0000256" key="5">
    <source>
        <dbReference type="ARBA" id="ARBA00022825"/>
    </source>
</evidence>
<feature type="domain" description="Subtilisin-like protease fibronectin type-III" evidence="11">
    <location>
        <begin position="871"/>
        <end position="974"/>
    </location>
</feature>
<feature type="active site" description="Charge relay system" evidence="6 7">
    <location>
        <position position="340"/>
    </location>
</feature>
<proteinExistence type="inferred from homology"/>
<dbReference type="PROSITE" id="PS00138">
    <property type="entry name" value="SUBTILASE_SER"/>
    <property type="match status" value="1"/>
</dbReference>
<dbReference type="Gene3D" id="2.60.40.2310">
    <property type="match status" value="1"/>
</dbReference>
<name>Q5N8I9_ORYSJ</name>
<keyword evidence="2 7" id="KW-0645">Protease</keyword>
<dbReference type="AlphaFoldDB" id="Q5N8I9"/>
<evidence type="ECO:0000259" key="9">
    <source>
        <dbReference type="Pfam" id="PF00082"/>
    </source>
</evidence>
<dbReference type="InterPro" id="IPR045051">
    <property type="entry name" value="SBT"/>
</dbReference>
<dbReference type="InterPro" id="IPR034197">
    <property type="entry name" value="Peptidases_S8_3"/>
</dbReference>
<feature type="region of interest" description="Disordered" evidence="8">
    <location>
        <begin position="127"/>
        <end position="179"/>
    </location>
</feature>
<reference evidence="13" key="1">
    <citation type="journal article" date="2002" name="Nature">
        <title>The genome sequence and structure of rice chromosome 1.</title>
        <authorList>
            <person name="Sasaki T."/>
            <person name="Matsumoto T."/>
            <person name="Yamamoto K."/>
            <person name="Sakata K."/>
            <person name="Baba T."/>
            <person name="Katayose Y."/>
            <person name="Wu J."/>
            <person name="Niimura Y."/>
            <person name="Cheng Z."/>
            <person name="Nagamura Y."/>
            <person name="Antonio B.A."/>
            <person name="Kanamori H."/>
            <person name="Hosokawa S."/>
            <person name="Masukawa M."/>
            <person name="Arikawa K."/>
            <person name="Chiden Y."/>
            <person name="Hayashi M."/>
            <person name="Okamoto M."/>
            <person name="Ando T."/>
            <person name="Aoki H."/>
            <person name="Arita K."/>
            <person name="Hamada M."/>
            <person name="Harada C."/>
            <person name="Hijishita S."/>
            <person name="Honda M."/>
            <person name="Ichikawa Y."/>
            <person name="Idonuma A."/>
            <person name="Iijima M."/>
            <person name="Ikeda M."/>
            <person name="Ikeno M."/>
            <person name="Itoh S."/>
            <person name="Itoh T."/>
            <person name="Itoh Y."/>
            <person name="Itoh Y."/>
            <person name="Iwabuchi A."/>
            <person name="Kamiya K."/>
            <person name="Karasawa W."/>
            <person name="Katagiri S."/>
            <person name="Kikuta A."/>
            <person name="Kobayashi N."/>
            <person name="Kono I."/>
            <person name="Machita K."/>
            <person name="Maehara T."/>
            <person name="Mizuno H."/>
            <person name="Mizubayashi T."/>
            <person name="Mukai Y."/>
            <person name="Nagasaki H."/>
            <person name="Nakashima M."/>
            <person name="Nakama Y."/>
            <person name="Nakamichi Y."/>
            <person name="Nakamura M."/>
            <person name="Namiki N."/>
            <person name="Negishi M."/>
            <person name="Ohta I."/>
            <person name="Ono N."/>
            <person name="Saji S."/>
            <person name="Sakai K."/>
            <person name="Shibata M."/>
            <person name="Shimokawa T."/>
            <person name="Shomura A."/>
            <person name="Song J."/>
            <person name="Takazaki Y."/>
            <person name="Terasawa K."/>
            <person name="Tsuji K."/>
            <person name="Waki K."/>
            <person name="Yamagata H."/>
            <person name="Yamane H."/>
            <person name="Yoshiki S."/>
            <person name="Yoshihara R."/>
            <person name="Yukawa K."/>
            <person name="Zhong H."/>
            <person name="Iwama H."/>
            <person name="Endo T."/>
            <person name="Ito H."/>
            <person name="Hahn J.H."/>
            <person name="Kim H.I."/>
            <person name="Eun M.Y."/>
            <person name="Yano M."/>
            <person name="Jiang J."/>
            <person name="Gojobori T."/>
        </authorList>
    </citation>
    <scope>NUCLEOTIDE SEQUENCE</scope>
</reference>
<evidence type="ECO:0000259" key="10">
    <source>
        <dbReference type="Pfam" id="PF02225"/>
    </source>
</evidence>
<dbReference type="MEROPS" id="S08.119"/>
<dbReference type="GO" id="GO:0006508">
    <property type="term" value="P:proteolysis"/>
    <property type="evidence" value="ECO:0007669"/>
    <property type="project" value="UniProtKB-KW"/>
</dbReference>
<dbReference type="InterPro" id="IPR015500">
    <property type="entry name" value="Peptidase_S8_subtilisin-rel"/>
</dbReference>
<evidence type="ECO:0000313" key="13">
    <source>
        <dbReference type="EMBL" id="BAD82227.1"/>
    </source>
</evidence>
<dbReference type="EMBL" id="AP003378">
    <property type="protein sequence ID" value="BAD82227.1"/>
    <property type="molecule type" value="Genomic_DNA"/>
</dbReference>
<feature type="compositionally biased region" description="Gly residues" evidence="8">
    <location>
        <begin position="147"/>
        <end position="162"/>
    </location>
</feature>
<comment type="similarity">
    <text evidence="1 7">Belongs to the peptidase S8 family.</text>
</comment>
<evidence type="ECO:0000256" key="4">
    <source>
        <dbReference type="ARBA" id="ARBA00022801"/>
    </source>
</evidence>
<dbReference type="Pfam" id="PF02225">
    <property type="entry name" value="PA"/>
    <property type="match status" value="1"/>
</dbReference>
<dbReference type="PRINTS" id="PR00723">
    <property type="entry name" value="SUBTILISIN"/>
</dbReference>
<dbReference type="Pfam" id="PF17766">
    <property type="entry name" value="fn3_6"/>
    <property type="match status" value="1"/>
</dbReference>
<evidence type="ECO:0000313" key="12">
    <source>
        <dbReference type="EMBL" id="BAD81785.1"/>
    </source>
</evidence>
<dbReference type="InterPro" id="IPR036852">
    <property type="entry name" value="Peptidase_S8/S53_dom_sf"/>
</dbReference>
<reference evidence="14" key="2">
    <citation type="journal article" date="2005" name="Nature">
        <title>The map-based sequence of the rice genome.</title>
        <authorList>
            <consortium name="International rice genome sequencing project (IRGSP)"/>
            <person name="Matsumoto T."/>
            <person name="Wu J."/>
            <person name="Kanamori H."/>
            <person name="Katayose Y."/>
            <person name="Fujisawa M."/>
            <person name="Namiki N."/>
            <person name="Mizuno H."/>
            <person name="Yamamoto K."/>
            <person name="Antonio B.A."/>
            <person name="Baba T."/>
            <person name="Sakata K."/>
            <person name="Nagamura Y."/>
            <person name="Aoki H."/>
            <person name="Arikawa K."/>
            <person name="Arita K."/>
            <person name="Bito T."/>
            <person name="Chiden Y."/>
            <person name="Fujitsuka N."/>
            <person name="Fukunaka R."/>
            <person name="Hamada M."/>
            <person name="Harada C."/>
            <person name="Hayashi A."/>
            <person name="Hijishita S."/>
            <person name="Honda M."/>
            <person name="Hosokawa S."/>
            <person name="Ichikawa Y."/>
            <person name="Idonuma A."/>
            <person name="Iijima M."/>
            <person name="Ikeda M."/>
            <person name="Ikeno M."/>
            <person name="Ito K."/>
            <person name="Ito S."/>
            <person name="Ito T."/>
            <person name="Ito Y."/>
            <person name="Ito Y."/>
            <person name="Iwabuchi A."/>
            <person name="Kamiya K."/>
            <person name="Karasawa W."/>
            <person name="Kurita K."/>
            <person name="Katagiri S."/>
            <person name="Kikuta A."/>
            <person name="Kobayashi H."/>
            <person name="Kobayashi N."/>
            <person name="Machita K."/>
            <person name="Maehara T."/>
            <person name="Masukawa M."/>
            <person name="Mizubayashi T."/>
            <person name="Mukai Y."/>
            <person name="Nagasaki H."/>
            <person name="Nagata Y."/>
            <person name="Naito S."/>
            <person name="Nakashima M."/>
            <person name="Nakama Y."/>
            <person name="Nakamichi Y."/>
            <person name="Nakamura M."/>
            <person name="Meguro A."/>
            <person name="Negishi M."/>
            <person name="Ohta I."/>
            <person name="Ohta T."/>
            <person name="Okamoto M."/>
            <person name="Ono N."/>
            <person name="Saji S."/>
            <person name="Sakaguchi M."/>
            <person name="Sakai K."/>
            <person name="Shibata M."/>
            <person name="Shimokawa T."/>
            <person name="Song J."/>
            <person name="Takazaki Y."/>
            <person name="Terasawa K."/>
            <person name="Tsugane M."/>
            <person name="Tsuji K."/>
            <person name="Ueda S."/>
            <person name="Waki K."/>
            <person name="Yamagata H."/>
            <person name="Yamamoto M."/>
            <person name="Yamamoto S."/>
            <person name="Yamane H."/>
            <person name="Yoshiki S."/>
            <person name="Yoshihara R."/>
            <person name="Yukawa K."/>
            <person name="Zhong H."/>
            <person name="Yano M."/>
            <person name="Yuan Q."/>
            <person name="Ouyang S."/>
            <person name="Liu J."/>
            <person name="Jones K.M."/>
            <person name="Gansberger K."/>
            <person name="Moffat K."/>
            <person name="Hill J."/>
            <person name="Bera J."/>
            <person name="Fadrosh D."/>
            <person name="Jin S."/>
            <person name="Johri S."/>
            <person name="Kim M."/>
            <person name="Overton L."/>
            <person name="Reardon M."/>
            <person name="Tsitrin T."/>
            <person name="Vuong H."/>
            <person name="Weaver B."/>
            <person name="Ciecko A."/>
            <person name="Tallon L."/>
            <person name="Jackson J."/>
            <person name="Pai G."/>
            <person name="Aken S.V."/>
            <person name="Utterback T."/>
            <person name="Reidmuller S."/>
            <person name="Feldblyum T."/>
            <person name="Hsiao J."/>
            <person name="Zismann V."/>
            <person name="Iobst S."/>
            <person name="de Vazeille A.R."/>
            <person name="Buell C.R."/>
            <person name="Ying K."/>
            <person name="Li Y."/>
            <person name="Lu T."/>
            <person name="Huang Y."/>
            <person name="Zhao Q."/>
            <person name="Feng Q."/>
            <person name="Zhang L."/>
            <person name="Zhu J."/>
            <person name="Weng Q."/>
            <person name="Mu J."/>
            <person name="Lu Y."/>
            <person name="Fan D."/>
            <person name="Liu Y."/>
            <person name="Guan J."/>
            <person name="Zhang Y."/>
            <person name="Yu S."/>
            <person name="Liu X."/>
            <person name="Zhang Y."/>
            <person name="Hong G."/>
            <person name="Han B."/>
            <person name="Choisne N."/>
            <person name="Demange N."/>
            <person name="Orjeda G."/>
            <person name="Samain S."/>
            <person name="Cattolico L."/>
            <person name="Pelletier E."/>
            <person name="Couloux A."/>
            <person name="Segurens B."/>
            <person name="Wincker P."/>
            <person name="D'Hont A."/>
            <person name="Scarpelli C."/>
            <person name="Weissenbach J."/>
            <person name="Salanoubat M."/>
            <person name="Quetier F."/>
            <person name="Yu Y."/>
            <person name="Kim H.R."/>
            <person name="Rambo T."/>
            <person name="Currie J."/>
            <person name="Collura K."/>
            <person name="Luo M."/>
            <person name="Yang T."/>
            <person name="Ammiraju J.S.S."/>
            <person name="Engler F."/>
            <person name="Soderlund C."/>
            <person name="Wing R.A."/>
            <person name="Palmer L.E."/>
            <person name="de la Bastide M."/>
            <person name="Spiegel L."/>
            <person name="Nascimento L."/>
            <person name="Zutavern T."/>
            <person name="O'Shaughnessy A."/>
            <person name="Dike S."/>
            <person name="Dedhia N."/>
            <person name="Preston R."/>
            <person name="Balija V."/>
            <person name="McCombie W.R."/>
            <person name="Chow T."/>
            <person name="Chen H."/>
            <person name="Chung M."/>
            <person name="Chen C."/>
            <person name="Shaw J."/>
            <person name="Wu H."/>
            <person name="Hsiao K."/>
            <person name="Chao Y."/>
            <person name="Chu M."/>
            <person name="Cheng C."/>
            <person name="Hour A."/>
            <person name="Lee P."/>
            <person name="Lin S."/>
            <person name="Lin Y."/>
            <person name="Liou J."/>
            <person name="Liu S."/>
            <person name="Hsing Y."/>
            <person name="Raghuvanshi S."/>
            <person name="Mohanty A."/>
            <person name="Bharti A.K."/>
            <person name="Gaur A."/>
            <person name="Gupta V."/>
            <person name="Kumar D."/>
            <person name="Ravi V."/>
            <person name="Vij S."/>
            <person name="Kapur A."/>
            <person name="Khurana P."/>
            <person name="Khurana P."/>
            <person name="Khurana J.P."/>
            <person name="Tyagi A.K."/>
            <person name="Gaikwad K."/>
            <person name="Singh A."/>
            <person name="Dalal V."/>
            <person name="Srivastava S."/>
            <person name="Dixit A."/>
            <person name="Pal A.K."/>
            <person name="Ghazi I.A."/>
            <person name="Yadav M."/>
            <person name="Pandit A."/>
            <person name="Bhargava A."/>
            <person name="Sureshbabu K."/>
            <person name="Batra K."/>
            <person name="Sharma T.R."/>
            <person name="Mohapatra T."/>
            <person name="Singh N.K."/>
            <person name="Messing J."/>
            <person name="Nelson A.B."/>
            <person name="Fuks G."/>
            <person name="Kavchok S."/>
            <person name="Keizer G."/>
            <person name="Linton E."/>
            <person name="Llaca V."/>
            <person name="Song R."/>
            <person name="Tanyolac B."/>
            <person name="Young S."/>
            <person name="Ho-Il K."/>
            <person name="Hahn J.H."/>
            <person name="Sangsakoo G."/>
            <person name="Vanavichit A."/>
            <person name="de Mattos Luiz.A.T."/>
            <person name="Zimmer P.D."/>
            <person name="Malone G."/>
            <person name="Dellagostin O."/>
            <person name="de Oliveira A.C."/>
            <person name="Bevan M."/>
            <person name="Bancroft I."/>
            <person name="Minx P."/>
            <person name="Cordum H."/>
            <person name="Wilson R."/>
            <person name="Cheng Z."/>
            <person name="Jin W."/>
            <person name="Jiang J."/>
            <person name="Leong S.A."/>
            <person name="Iwama H."/>
            <person name="Gojobori T."/>
            <person name="Itoh T."/>
            <person name="Niimura Y."/>
            <person name="Fujii Y."/>
            <person name="Habara T."/>
            <person name="Sakai H."/>
            <person name="Sato Y."/>
            <person name="Wilson G."/>
            <person name="Kumar K."/>
            <person name="McCouch S."/>
            <person name="Juretic N."/>
            <person name="Hoen D."/>
            <person name="Wright S."/>
            <person name="Bruskiewich R."/>
            <person name="Bureau T."/>
            <person name="Miyao A."/>
            <person name="Hirochika H."/>
            <person name="Nishikawa T."/>
            <person name="Kadowaki K."/>
            <person name="Sugiura M."/>
            <person name="Burr B."/>
            <person name="Sasaki T."/>
        </authorList>
    </citation>
    <scope>NUCLEOTIDE SEQUENCE [LARGE SCALE GENOMIC DNA]</scope>
    <source>
        <strain evidence="14">cv. Nipponbare</strain>
    </source>
</reference>
<dbReference type="InterPro" id="IPR023828">
    <property type="entry name" value="Peptidase_S8_Ser-AS"/>
</dbReference>
<dbReference type="Gene3D" id="3.50.30.30">
    <property type="match status" value="1"/>
</dbReference>
<feature type="active site" description="Charge relay system" evidence="6 7">
    <location>
        <position position="752"/>
    </location>
</feature>
<reference evidence="14" key="3">
    <citation type="journal article" date="2008" name="Nucleic Acids Res.">
        <title>The rice annotation project database (RAP-DB): 2008 update.</title>
        <authorList>
            <consortium name="The rice annotation project (RAP)"/>
        </authorList>
    </citation>
    <scope>GENOME REANNOTATION</scope>
    <source>
        <strain evidence="14">cv. Nipponbare</strain>
    </source>
</reference>
<dbReference type="InterPro" id="IPR000209">
    <property type="entry name" value="Peptidase_S8/S53_dom"/>
</dbReference>
<dbReference type="CDD" id="cd02120">
    <property type="entry name" value="PA_subtilisin_like"/>
    <property type="match status" value="1"/>
</dbReference>
<evidence type="ECO:0000256" key="6">
    <source>
        <dbReference type="PIRSR" id="PIRSR615500-1"/>
    </source>
</evidence>
<dbReference type="PANTHER" id="PTHR10795">
    <property type="entry name" value="PROPROTEIN CONVERTASE SUBTILISIN/KEXIN"/>
    <property type="match status" value="1"/>
</dbReference>
<dbReference type="GO" id="GO:0004252">
    <property type="term" value="F:serine-type endopeptidase activity"/>
    <property type="evidence" value="ECO:0007669"/>
    <property type="project" value="UniProtKB-UniRule"/>
</dbReference>
<dbReference type="InterPro" id="IPR003137">
    <property type="entry name" value="PA_domain"/>
</dbReference>
<accession>Q5N8I9</accession>
<feature type="region of interest" description="Disordered" evidence="8">
    <location>
        <begin position="960"/>
        <end position="980"/>
    </location>
</feature>
<gene>
    <name evidence="13" type="ORF">P0047E11.34</name>
    <name evidence="12" type="ORF">P0421H07.10</name>
</gene>
<dbReference type="FunFam" id="3.40.50.200:FF:000006">
    <property type="entry name" value="Subtilisin-like protease SBT1.5"/>
    <property type="match status" value="1"/>
</dbReference>
<feature type="compositionally biased region" description="Basic and acidic residues" evidence="8">
    <location>
        <begin position="71"/>
        <end position="82"/>
    </location>
</feature>
<protein>
    <submittedName>
        <fullName evidence="13">P69E protein-like</fullName>
    </submittedName>
</protein>
<dbReference type="SUPFAM" id="SSF52743">
    <property type="entry name" value="Subtilisin-like"/>
    <property type="match status" value="1"/>
</dbReference>
<evidence type="ECO:0000256" key="1">
    <source>
        <dbReference type="ARBA" id="ARBA00011073"/>
    </source>
</evidence>
<dbReference type="PROSITE" id="PS51892">
    <property type="entry name" value="SUBTILASE"/>
    <property type="match status" value="1"/>
</dbReference>
<dbReference type="EMBL" id="AP003245">
    <property type="protein sequence ID" value="BAD81785.1"/>
    <property type="molecule type" value="Genomic_DNA"/>
</dbReference>
<evidence type="ECO:0000256" key="7">
    <source>
        <dbReference type="PROSITE-ProRule" id="PRU01240"/>
    </source>
</evidence>